<organism evidence="15 16">
    <name type="scientific">Phrynosoma platyrhinos</name>
    <name type="common">Desert horned lizard</name>
    <dbReference type="NCBI Taxonomy" id="52577"/>
    <lineage>
        <taxon>Eukaryota</taxon>
        <taxon>Metazoa</taxon>
        <taxon>Chordata</taxon>
        <taxon>Craniata</taxon>
        <taxon>Vertebrata</taxon>
        <taxon>Euteleostomi</taxon>
        <taxon>Lepidosauria</taxon>
        <taxon>Squamata</taxon>
        <taxon>Bifurcata</taxon>
        <taxon>Unidentata</taxon>
        <taxon>Episquamata</taxon>
        <taxon>Toxicofera</taxon>
        <taxon>Iguania</taxon>
        <taxon>Phrynosomatidae</taxon>
        <taxon>Phrynosomatinae</taxon>
        <taxon>Phrynosoma</taxon>
    </lineage>
</organism>
<evidence type="ECO:0000256" key="2">
    <source>
        <dbReference type="ARBA" id="ARBA00022448"/>
    </source>
</evidence>
<keyword evidence="10" id="KW-0472">Membrane</keyword>
<keyword evidence="2" id="KW-0813">Transport</keyword>
<feature type="domain" description="LRRNT" evidence="14">
    <location>
        <begin position="36"/>
        <end position="68"/>
    </location>
</feature>
<dbReference type="PROSITE" id="PS51450">
    <property type="entry name" value="LRR"/>
    <property type="match status" value="1"/>
</dbReference>
<dbReference type="PANTHER" id="PTHR46473">
    <property type="entry name" value="GH08155P"/>
    <property type="match status" value="1"/>
</dbReference>
<evidence type="ECO:0000256" key="8">
    <source>
        <dbReference type="ARBA" id="ARBA00022989"/>
    </source>
</evidence>
<keyword evidence="12" id="KW-0407">Ion channel</keyword>
<evidence type="ECO:0000256" key="10">
    <source>
        <dbReference type="ARBA" id="ARBA00023136"/>
    </source>
</evidence>
<evidence type="ECO:0000313" key="15">
    <source>
        <dbReference type="EMBL" id="KAH0619390.1"/>
    </source>
</evidence>
<evidence type="ECO:0000313" key="16">
    <source>
        <dbReference type="Proteomes" id="UP000826234"/>
    </source>
</evidence>
<evidence type="ECO:0000256" key="5">
    <source>
        <dbReference type="ARBA" id="ARBA00022692"/>
    </source>
</evidence>
<sequence length="220" mass="25538">MMKREMGPPALTTFNGPPPLWVGFLLALQWVGMGFGCPTGCICEHWKQNCTKADLREVPSQIPPITRELILSNNRIKVLPPLEMTFLNELVYLDCSQNFLFFNQEYRFPWVEKLAYLDLSFNKIIHVSPGTFSRLTKLLFLNISNNPLLSTISDQAFQFNPLLRYVDISDCNMSELSANLFRHQYNLHTLGLKHIPFQCNCDLLEFINWLLKPKVNWQIL</sequence>
<dbReference type="InterPro" id="IPR032675">
    <property type="entry name" value="LRR_dom_sf"/>
</dbReference>
<keyword evidence="5" id="KW-0812">Transmembrane</keyword>
<keyword evidence="8" id="KW-1133">Transmembrane helix</keyword>
<name>A0ABQ7SPW6_PHRPL</name>
<evidence type="ECO:0000256" key="9">
    <source>
        <dbReference type="ARBA" id="ARBA00023065"/>
    </source>
</evidence>
<dbReference type="PANTHER" id="PTHR46473:SF6">
    <property type="entry name" value="LEUCINE-RICH REPEAT-CONTAINING PROTEIN 52"/>
    <property type="match status" value="1"/>
</dbReference>
<keyword evidence="11" id="KW-1015">Disulfide bond</keyword>
<dbReference type="EMBL" id="JAIPUX010004132">
    <property type="protein sequence ID" value="KAH0619390.1"/>
    <property type="molecule type" value="Genomic_DNA"/>
</dbReference>
<proteinExistence type="predicted"/>
<keyword evidence="9" id="KW-0406">Ion transport</keyword>
<dbReference type="SMART" id="SM00369">
    <property type="entry name" value="LRR_TYP"/>
    <property type="match status" value="4"/>
</dbReference>
<keyword evidence="7" id="KW-0677">Repeat</keyword>
<protein>
    <recommendedName>
        <fullName evidence="14">LRRNT domain-containing protein</fullName>
    </recommendedName>
</protein>
<evidence type="ECO:0000256" key="1">
    <source>
        <dbReference type="ARBA" id="ARBA00004162"/>
    </source>
</evidence>
<dbReference type="InterPro" id="IPR001611">
    <property type="entry name" value="Leu-rich_rpt"/>
</dbReference>
<dbReference type="InterPro" id="IPR003591">
    <property type="entry name" value="Leu-rich_rpt_typical-subtyp"/>
</dbReference>
<dbReference type="SMART" id="SM00013">
    <property type="entry name" value="LRRNT"/>
    <property type="match status" value="1"/>
</dbReference>
<keyword evidence="6 13" id="KW-0732">Signal</keyword>
<accession>A0ABQ7SPW6</accession>
<dbReference type="Gene3D" id="3.80.10.10">
    <property type="entry name" value="Ribonuclease Inhibitor"/>
    <property type="match status" value="2"/>
</dbReference>
<comment type="subcellular location">
    <subcellularLocation>
        <location evidence="1">Cell membrane</location>
        <topology evidence="1">Single-pass membrane protein</topology>
    </subcellularLocation>
</comment>
<evidence type="ECO:0000256" key="13">
    <source>
        <dbReference type="SAM" id="SignalP"/>
    </source>
</evidence>
<reference evidence="15 16" key="1">
    <citation type="journal article" date="2022" name="Gigascience">
        <title>A chromosome-level genome assembly and annotation of the desert horned lizard, Phrynosoma platyrhinos, provides insight into chromosomal rearrangements among reptiles.</title>
        <authorList>
            <person name="Koochekian N."/>
            <person name="Ascanio A."/>
            <person name="Farleigh K."/>
            <person name="Card D.C."/>
            <person name="Schield D.R."/>
            <person name="Castoe T.A."/>
            <person name="Jezkova T."/>
        </authorList>
    </citation>
    <scope>NUCLEOTIDE SEQUENCE [LARGE SCALE GENOMIC DNA]</scope>
    <source>
        <strain evidence="15">NK-2021</strain>
    </source>
</reference>
<keyword evidence="3" id="KW-1003">Cell membrane</keyword>
<keyword evidence="4" id="KW-0433">Leucine-rich repeat</keyword>
<evidence type="ECO:0000256" key="4">
    <source>
        <dbReference type="ARBA" id="ARBA00022614"/>
    </source>
</evidence>
<keyword evidence="16" id="KW-1185">Reference proteome</keyword>
<evidence type="ECO:0000256" key="6">
    <source>
        <dbReference type="ARBA" id="ARBA00022729"/>
    </source>
</evidence>
<dbReference type="InterPro" id="IPR051432">
    <property type="entry name" value="KCNMA1_auxiliary"/>
</dbReference>
<evidence type="ECO:0000256" key="7">
    <source>
        <dbReference type="ARBA" id="ARBA00022737"/>
    </source>
</evidence>
<dbReference type="InterPro" id="IPR000372">
    <property type="entry name" value="LRRNT"/>
</dbReference>
<feature type="chain" id="PRO_5045084484" description="LRRNT domain-containing protein" evidence="13">
    <location>
        <begin position="37"/>
        <end position="220"/>
    </location>
</feature>
<evidence type="ECO:0000256" key="3">
    <source>
        <dbReference type="ARBA" id="ARBA00022475"/>
    </source>
</evidence>
<evidence type="ECO:0000259" key="14">
    <source>
        <dbReference type="SMART" id="SM00013"/>
    </source>
</evidence>
<feature type="signal peptide" evidence="13">
    <location>
        <begin position="1"/>
        <end position="36"/>
    </location>
</feature>
<evidence type="ECO:0000256" key="12">
    <source>
        <dbReference type="ARBA" id="ARBA00023303"/>
    </source>
</evidence>
<evidence type="ECO:0000256" key="11">
    <source>
        <dbReference type="ARBA" id="ARBA00023157"/>
    </source>
</evidence>
<comment type="caution">
    <text evidence="15">The sequence shown here is derived from an EMBL/GenBank/DDBJ whole genome shotgun (WGS) entry which is preliminary data.</text>
</comment>
<dbReference type="SUPFAM" id="SSF52058">
    <property type="entry name" value="L domain-like"/>
    <property type="match status" value="1"/>
</dbReference>
<feature type="non-terminal residue" evidence="15">
    <location>
        <position position="220"/>
    </location>
</feature>
<dbReference type="Pfam" id="PF13855">
    <property type="entry name" value="LRR_8"/>
    <property type="match status" value="1"/>
</dbReference>
<gene>
    <name evidence="15" type="ORF">JD844_015291</name>
</gene>
<dbReference type="Proteomes" id="UP000826234">
    <property type="component" value="Unassembled WGS sequence"/>
</dbReference>